<organism evidence="2 3">
    <name type="scientific">Amycolatopsis sulphurea</name>
    <dbReference type="NCBI Taxonomy" id="76022"/>
    <lineage>
        <taxon>Bacteria</taxon>
        <taxon>Bacillati</taxon>
        <taxon>Actinomycetota</taxon>
        <taxon>Actinomycetes</taxon>
        <taxon>Pseudonocardiales</taxon>
        <taxon>Pseudonocardiaceae</taxon>
        <taxon>Amycolatopsis</taxon>
    </lineage>
</organism>
<dbReference type="EMBL" id="PDJK01000002">
    <property type="protein sequence ID" value="PFG47089.1"/>
    <property type="molecule type" value="Genomic_DNA"/>
</dbReference>
<evidence type="ECO:0000313" key="2">
    <source>
        <dbReference type="EMBL" id="PFG47089.1"/>
    </source>
</evidence>
<keyword evidence="3" id="KW-1185">Reference proteome</keyword>
<keyword evidence="1" id="KW-0472">Membrane</keyword>
<keyword evidence="1" id="KW-0812">Transmembrane</keyword>
<reference evidence="2 3" key="1">
    <citation type="submission" date="2017-10" db="EMBL/GenBank/DDBJ databases">
        <title>Sequencing the genomes of 1000 actinobacteria strains.</title>
        <authorList>
            <person name="Klenk H.-P."/>
        </authorList>
    </citation>
    <scope>NUCLEOTIDE SEQUENCE [LARGE SCALE GENOMIC DNA]</scope>
    <source>
        <strain evidence="2 3">DSM 46092</strain>
    </source>
</reference>
<dbReference type="Proteomes" id="UP000243542">
    <property type="component" value="Unassembled WGS sequence"/>
</dbReference>
<comment type="caution">
    <text evidence="2">The sequence shown here is derived from an EMBL/GenBank/DDBJ whole genome shotgun (WGS) entry which is preliminary data.</text>
</comment>
<gene>
    <name evidence="2" type="ORF">ATK36_2108</name>
</gene>
<evidence type="ECO:0000256" key="1">
    <source>
        <dbReference type="SAM" id="Phobius"/>
    </source>
</evidence>
<sequence length="211" mass="23030">MTVPANRPPAASPRWQTGPKIALGTGILVAFAVLTLAVAWARLGLDAILLDGASTLDKYHETDFATCDQFARRTSAIPPLSAELARNWSPKFQSGFLVCDFGSNDPAAQYISLDVYWHGPRHSEAGAKRTAGLFTGFSFRSKDHSPVGLDFADQARWLPGSNRESCGVLFLDHNALFSINYTPANPDRNTTTCRTQLRTITRALHTAAQPR</sequence>
<proteinExistence type="predicted"/>
<evidence type="ECO:0000313" key="3">
    <source>
        <dbReference type="Proteomes" id="UP000243542"/>
    </source>
</evidence>
<evidence type="ECO:0008006" key="4">
    <source>
        <dbReference type="Google" id="ProtNLM"/>
    </source>
</evidence>
<name>A0A2A9F9K3_9PSEU</name>
<dbReference type="AlphaFoldDB" id="A0A2A9F9K3"/>
<keyword evidence="1" id="KW-1133">Transmembrane helix</keyword>
<protein>
    <recommendedName>
        <fullName evidence="4">DUF3558 domain-containing protein</fullName>
    </recommendedName>
</protein>
<feature type="transmembrane region" description="Helical" evidence="1">
    <location>
        <begin position="21"/>
        <end position="41"/>
    </location>
</feature>
<accession>A0A2A9F9K3</accession>
<dbReference type="RefSeq" id="WP_098511050.1">
    <property type="nucleotide sequence ID" value="NZ_JBIAKZ010000015.1"/>
</dbReference>